<comment type="caution">
    <text evidence="3">The sequence shown here is derived from an EMBL/GenBank/DDBJ whole genome shotgun (WGS) entry which is preliminary data.</text>
</comment>
<sequence>MSPVAYSGPVVTPSNSTIMSNNRSHAIEPAGKGPTGGVAYGRNSGSGKAPFRHIDDIVSVSVDLDPHTTLRKVLEAGDAHMRQAITYKDFGRPDFALQEYIKAFTIAVDKVPKHKDYPSLKSDRGDLGRLYHALKVKITNNGVTYDRIKEDIKEDNRRSGVLPTKSVVKSLDNLLPDLPSVPSKPPSQSSVSNPDNPRNVSATTHATRPDHWSHDSASSGRKAKPTVHPKPQALHGNSIKSVPDNTSPDLVARFAKLRDPQDSGNNLSSPPLTKPSGPRALPLTHRSPLSVRSALPAMPKVPDAVYSPARGTVTSEAANLPSSTPRGMFSRTNSLVSVPSTSSRTSMESIFRTFNGEQFVTAHTYGEPQTSSTSSLQIPDGELITVQELLRYMRDGSTSIKILIIDVRDRQLFDEGHIFSQNTICLDPTILSRQGISASDIVDSMILAPSNEKYALERRDEFDLIVFYDQDSKSIPPRITRNAEETVIFNIQQALVHYSYPKQLRHTPKLLVGGLDAWIDAMGKQSLQTSETQPIRRHTTSTSASTRRRLRNRTLKPEEVDTFEDIIRHDEDGDFDYAKSQEDFMRRFPSIREPESMISGEKDGLSVRSMGSAGEEFLKDMSPTPPVRPKPAVARTRYSGLESAEEHAPGALAMMVNPPSISNAAKPTGLVNPGNWCYANSSIQALVASRGFIDEFLDPQWPTKYRPDVPVTDPSYNQLMCKILGNLFQWLSQKSFVTMKASTLMHYLRTIHTGYTVNGQLLRFGDTYQHDSDEFITFLFGQLEAETRFKMSKNILSQLDTTQPVGFIADRWGNRPNNTLISRHWYLLELHTLACNNCQARNYVVEEAERYEFPVPQNEKGSLAHVVQEHFAEIQVNSECDECKLRGKTLRKQIVRQPPLLRVVLQRTNQAGSIKVLTEMEFPFQNFDFERYAIDGESRSQIASLLGGDAAEGFVRDTVYSLYAVVSHAGSTLNSGHYVSYIKSDKGTWTYCSDTRITTGIPAPNVERTLHECQGGFTPIQLYYKRVPR</sequence>
<dbReference type="SUPFAM" id="SSF54001">
    <property type="entry name" value="Cysteine proteinases"/>
    <property type="match status" value="1"/>
</dbReference>
<dbReference type="InterPro" id="IPR038765">
    <property type="entry name" value="Papain-like_cys_pep_sf"/>
</dbReference>
<feature type="compositionally biased region" description="Polar residues" evidence="1">
    <location>
        <begin position="262"/>
        <end position="271"/>
    </location>
</feature>
<dbReference type="GO" id="GO:0016579">
    <property type="term" value="P:protein deubiquitination"/>
    <property type="evidence" value="ECO:0007669"/>
    <property type="project" value="InterPro"/>
</dbReference>
<feature type="region of interest" description="Disordered" evidence="1">
    <location>
        <begin position="529"/>
        <end position="549"/>
    </location>
</feature>
<dbReference type="PROSITE" id="PS00973">
    <property type="entry name" value="USP_2"/>
    <property type="match status" value="1"/>
</dbReference>
<reference evidence="3 4" key="1">
    <citation type="submission" date="2023-10" db="EMBL/GenBank/DDBJ databases">
        <title>Draft genome sequence of Xylaria bambusicola isolate GMP-LS, the root and basal stem rot pathogen of sugarcane in Indonesia.</title>
        <authorList>
            <person name="Selvaraj P."/>
            <person name="Muralishankar V."/>
            <person name="Muruganantham S."/>
            <person name="Sp S."/>
            <person name="Haryani S."/>
            <person name="Lau K.J.X."/>
            <person name="Naqvi N.I."/>
        </authorList>
    </citation>
    <scope>NUCLEOTIDE SEQUENCE [LARGE SCALE GENOMIC DNA]</scope>
    <source>
        <strain evidence="3">GMP-LS</strain>
    </source>
</reference>
<keyword evidence="4" id="KW-1185">Reference proteome</keyword>
<dbReference type="Pfam" id="PF00443">
    <property type="entry name" value="UCH"/>
    <property type="match status" value="1"/>
</dbReference>
<feature type="region of interest" description="Disordered" evidence="1">
    <location>
        <begin position="174"/>
        <end position="284"/>
    </location>
</feature>
<accession>A0AAN7UCZ9</accession>
<dbReference type="CDD" id="cd02257">
    <property type="entry name" value="Peptidase_C19"/>
    <property type="match status" value="1"/>
</dbReference>
<dbReference type="Proteomes" id="UP001305414">
    <property type="component" value="Unassembled WGS sequence"/>
</dbReference>
<dbReference type="InterPro" id="IPR050164">
    <property type="entry name" value="Peptidase_C19"/>
</dbReference>
<organism evidence="3 4">
    <name type="scientific">Xylaria bambusicola</name>
    <dbReference type="NCBI Taxonomy" id="326684"/>
    <lineage>
        <taxon>Eukaryota</taxon>
        <taxon>Fungi</taxon>
        <taxon>Dikarya</taxon>
        <taxon>Ascomycota</taxon>
        <taxon>Pezizomycotina</taxon>
        <taxon>Sordariomycetes</taxon>
        <taxon>Xylariomycetidae</taxon>
        <taxon>Xylariales</taxon>
        <taxon>Xylariaceae</taxon>
        <taxon>Xylaria</taxon>
    </lineage>
</organism>
<dbReference type="InterPro" id="IPR018200">
    <property type="entry name" value="USP_CS"/>
</dbReference>
<dbReference type="Gene3D" id="1.20.58.80">
    <property type="entry name" value="Phosphotransferase system, lactose/cellobiose-type IIA subunit"/>
    <property type="match status" value="1"/>
</dbReference>
<dbReference type="PROSITE" id="PS00972">
    <property type="entry name" value="USP_1"/>
    <property type="match status" value="1"/>
</dbReference>
<evidence type="ECO:0000259" key="2">
    <source>
        <dbReference type="PROSITE" id="PS50235"/>
    </source>
</evidence>
<proteinExistence type="predicted"/>
<dbReference type="GO" id="GO:0005829">
    <property type="term" value="C:cytosol"/>
    <property type="evidence" value="ECO:0007669"/>
    <property type="project" value="TreeGrafter"/>
</dbReference>
<evidence type="ECO:0000256" key="1">
    <source>
        <dbReference type="SAM" id="MobiDB-lite"/>
    </source>
</evidence>
<feature type="domain" description="USP" evidence="2">
    <location>
        <begin position="668"/>
        <end position="1026"/>
    </location>
</feature>
<dbReference type="AlphaFoldDB" id="A0AAN7UCZ9"/>
<dbReference type="GO" id="GO:0004843">
    <property type="term" value="F:cysteine-type deubiquitinase activity"/>
    <property type="evidence" value="ECO:0007669"/>
    <property type="project" value="InterPro"/>
</dbReference>
<feature type="compositionally biased region" description="Polar residues" evidence="1">
    <location>
        <begin position="238"/>
        <end position="248"/>
    </location>
</feature>
<gene>
    <name evidence="3" type="ORF">RRF57_002068</name>
</gene>
<dbReference type="GO" id="GO:0005634">
    <property type="term" value="C:nucleus"/>
    <property type="evidence" value="ECO:0007669"/>
    <property type="project" value="TreeGrafter"/>
</dbReference>
<dbReference type="InterPro" id="IPR036873">
    <property type="entry name" value="Rhodanese-like_dom_sf"/>
</dbReference>
<dbReference type="PANTHER" id="PTHR24006">
    <property type="entry name" value="UBIQUITIN CARBOXYL-TERMINAL HYDROLASE"/>
    <property type="match status" value="1"/>
</dbReference>
<dbReference type="InterPro" id="IPR028889">
    <property type="entry name" value="USP"/>
</dbReference>
<dbReference type="EMBL" id="JAWHQM010000003">
    <property type="protein sequence ID" value="KAK5626353.1"/>
    <property type="molecule type" value="Genomic_DNA"/>
</dbReference>
<dbReference type="InterPro" id="IPR001394">
    <property type="entry name" value="Peptidase_C19_UCH"/>
</dbReference>
<evidence type="ECO:0000313" key="4">
    <source>
        <dbReference type="Proteomes" id="UP001305414"/>
    </source>
</evidence>
<feature type="compositionally biased region" description="Polar residues" evidence="1">
    <location>
        <begin position="195"/>
        <end position="206"/>
    </location>
</feature>
<evidence type="ECO:0000313" key="3">
    <source>
        <dbReference type="EMBL" id="KAK5626353.1"/>
    </source>
</evidence>
<protein>
    <recommendedName>
        <fullName evidence="2">USP domain-containing protein</fullName>
    </recommendedName>
</protein>
<dbReference type="PROSITE" id="PS50235">
    <property type="entry name" value="USP_3"/>
    <property type="match status" value="1"/>
</dbReference>
<dbReference type="Gene3D" id="3.40.250.10">
    <property type="entry name" value="Rhodanese-like domain"/>
    <property type="match status" value="1"/>
</dbReference>
<name>A0AAN7UCZ9_9PEZI</name>
<dbReference type="SUPFAM" id="SSF52821">
    <property type="entry name" value="Rhodanese/Cell cycle control phosphatase"/>
    <property type="match status" value="1"/>
</dbReference>
<dbReference type="Gene3D" id="3.90.70.10">
    <property type="entry name" value="Cysteine proteinases"/>
    <property type="match status" value="1"/>
</dbReference>